<dbReference type="Proteomes" id="UP000325690">
    <property type="component" value="Unassembled WGS sequence"/>
</dbReference>
<evidence type="ECO:0000313" key="2">
    <source>
        <dbReference type="EMBL" id="KAB7752473.1"/>
    </source>
</evidence>
<comment type="caution">
    <text evidence="2">The sequence shown here is derived from an EMBL/GenBank/DDBJ whole genome shotgun (WGS) entry which is preliminary data.</text>
</comment>
<dbReference type="PANTHER" id="PTHR42773">
    <property type="entry name" value="METALLO-BETA-LACTAMASE-RELATED"/>
    <property type="match status" value="1"/>
</dbReference>
<dbReference type="PANTHER" id="PTHR42773:SF1">
    <property type="entry name" value="METALLO-BETA-LACTAMASE FAMILY PROTEIN"/>
    <property type="match status" value="1"/>
</dbReference>
<accession>A0A5N5USC5</accession>
<protein>
    <submittedName>
        <fullName evidence="2">Beta-lactamase</fullName>
    </submittedName>
</protein>
<sequence length="235" mass="25574">MTPSTTRSPRNALTRIRPDLWQTRLDSPHPGLTTHAYLWRGPRGNVLFYSPATEADFDAIEALGGVRAQYLSHLDEAGPNLARIAARFGPKLHASRYELAEVSRHAVVGVLLDYERHVDDNGVEILPTPGHSDGSTSFLVTGVSGERYLFTGDTMFQTKTGSWGTFLPPGRGSAAELRNSVAFLGTVAPDLVISSAFAGAPFEAVDERRWAQCVREALATVPDQVTPRSQRDESA</sequence>
<dbReference type="Pfam" id="PF00753">
    <property type="entry name" value="Lactamase_B"/>
    <property type="match status" value="1"/>
</dbReference>
<dbReference type="EMBL" id="ANBP01000044">
    <property type="protein sequence ID" value="KAB7752473.1"/>
    <property type="molecule type" value="Genomic_DNA"/>
</dbReference>
<dbReference type="RefSeq" id="WP_003888416.1">
    <property type="nucleotide sequence ID" value="NZ_ANBO01000043.1"/>
</dbReference>
<proteinExistence type="predicted"/>
<dbReference type="Gene3D" id="3.60.15.10">
    <property type="entry name" value="Ribonuclease Z/Hydroxyacylglutathione hydrolase-like"/>
    <property type="match status" value="1"/>
</dbReference>
<gene>
    <name evidence="2" type="ORF">MPHL21000_21115</name>
</gene>
<dbReference type="SUPFAM" id="SSF56281">
    <property type="entry name" value="Metallo-hydrolase/oxidoreductase"/>
    <property type="match status" value="1"/>
</dbReference>
<evidence type="ECO:0000313" key="3">
    <source>
        <dbReference type="Proteomes" id="UP000325690"/>
    </source>
</evidence>
<feature type="domain" description="Metallo-beta-lactamase" evidence="1">
    <location>
        <begin position="101"/>
        <end position="193"/>
    </location>
</feature>
<evidence type="ECO:0000259" key="1">
    <source>
        <dbReference type="Pfam" id="PF00753"/>
    </source>
</evidence>
<dbReference type="GeneID" id="74302830"/>
<organism evidence="2 3">
    <name type="scientific">Mycolicibacterium phlei DSM 43239 = CCUG 21000</name>
    <dbReference type="NCBI Taxonomy" id="1226750"/>
    <lineage>
        <taxon>Bacteria</taxon>
        <taxon>Bacillati</taxon>
        <taxon>Actinomycetota</taxon>
        <taxon>Actinomycetes</taxon>
        <taxon>Mycobacteriales</taxon>
        <taxon>Mycobacteriaceae</taxon>
        <taxon>Mycolicibacterium</taxon>
    </lineage>
</organism>
<dbReference type="AlphaFoldDB" id="A0A5N5USC5"/>
<dbReference type="InterPro" id="IPR036866">
    <property type="entry name" value="RibonucZ/Hydroxyglut_hydro"/>
</dbReference>
<name>A0A5N5USC5_MYCPH</name>
<reference evidence="2 3" key="1">
    <citation type="submission" date="2012-10" db="EMBL/GenBank/DDBJ databases">
        <title>The draft sequence of the Mycobacterium pheli genome.</title>
        <authorList>
            <person name="Pettersson B.M.F."/>
            <person name="Das S."/>
            <person name="Dasgupta S."/>
            <person name="Bhattacharya A."/>
            <person name="Kirsebom L.A."/>
        </authorList>
    </citation>
    <scope>NUCLEOTIDE SEQUENCE [LARGE SCALE GENOMIC DNA]</scope>
    <source>
        <strain evidence="2 3">CCUG 21000</strain>
    </source>
</reference>
<dbReference type="InterPro" id="IPR001279">
    <property type="entry name" value="Metallo-B-lactamas"/>
</dbReference>
<keyword evidence="3" id="KW-1185">Reference proteome</keyword>